<evidence type="ECO:0000259" key="1">
    <source>
        <dbReference type="Pfam" id="PF21738"/>
    </source>
</evidence>
<reference evidence="2" key="1">
    <citation type="submission" date="2021-12" db="EMBL/GenBank/DDBJ databases">
        <authorList>
            <person name="King R."/>
        </authorList>
    </citation>
    <scope>NUCLEOTIDE SEQUENCE</scope>
</reference>
<dbReference type="AlphaFoldDB" id="A0A9P0AAK1"/>
<dbReference type="Proteomes" id="UP001152759">
    <property type="component" value="Chromosome 3"/>
</dbReference>
<dbReference type="PANTHER" id="PTHR36159">
    <property type="entry name" value="PROTEIN CBG23766"/>
    <property type="match status" value="1"/>
</dbReference>
<dbReference type="InterPro" id="IPR049512">
    <property type="entry name" value="DJR-like_dom"/>
</dbReference>
<evidence type="ECO:0000313" key="2">
    <source>
        <dbReference type="EMBL" id="CAH0387493.1"/>
    </source>
</evidence>
<sequence length="385" mass="43498">MSTLLQIRQKPVFDGSITRYQEQTINPSNPLALSNNDIIQFAVNQSDSLTHLHESYFLITGKLRKLTAAAAAGGNPVDSVAANTNLTNSGVLHLFSRAELKINNLTVESVIDPGLTCIPKIFTTYTESEIKQLVTMGWPLGSTVTSDTGGFNVRLPFSVLFGLGYDVTQVLVNAKIEILLTRARSDDDAQHSTVVEAGVYLKVEKIVFKLPHVAVDDKSRLALLKIIEKDVPLNLTFRMWDHYQIPSLPETTKHSWSIKTSSHTESPRFVIFFLQTDRSGSKTKSSSEFDHCDLRNVKLWLNNESFPQEDMDENFEKKDYAQFYHMYLNLLKSYTNMRDPAPVMTFSEYKNATPLFVIDCSHQKDRPKHGGIDVRLDFEARKSFP</sequence>
<accession>A0A9P0AAK1</accession>
<name>A0A9P0AAK1_BEMTA</name>
<dbReference type="EMBL" id="OU963864">
    <property type="protein sequence ID" value="CAH0387493.1"/>
    <property type="molecule type" value="Genomic_DNA"/>
</dbReference>
<organism evidence="2 3">
    <name type="scientific">Bemisia tabaci</name>
    <name type="common">Sweetpotato whitefly</name>
    <name type="synonym">Aleurodes tabaci</name>
    <dbReference type="NCBI Taxonomy" id="7038"/>
    <lineage>
        <taxon>Eukaryota</taxon>
        <taxon>Metazoa</taxon>
        <taxon>Ecdysozoa</taxon>
        <taxon>Arthropoda</taxon>
        <taxon>Hexapoda</taxon>
        <taxon>Insecta</taxon>
        <taxon>Pterygota</taxon>
        <taxon>Neoptera</taxon>
        <taxon>Paraneoptera</taxon>
        <taxon>Hemiptera</taxon>
        <taxon>Sternorrhyncha</taxon>
        <taxon>Aleyrodoidea</taxon>
        <taxon>Aleyrodidae</taxon>
        <taxon>Aleyrodinae</taxon>
        <taxon>Bemisia</taxon>
    </lineage>
</organism>
<evidence type="ECO:0000313" key="3">
    <source>
        <dbReference type="Proteomes" id="UP001152759"/>
    </source>
</evidence>
<proteinExistence type="predicted"/>
<dbReference type="PANTHER" id="PTHR36159:SF1">
    <property type="entry name" value="RETROVIRUS-RELATED POL POLYPROTEIN FROM TRANSPOSON 412-LIKE PROTEIN"/>
    <property type="match status" value="1"/>
</dbReference>
<keyword evidence="3" id="KW-1185">Reference proteome</keyword>
<protein>
    <recommendedName>
        <fullName evidence="1">Double jelly roll-like domain-containing protein</fullName>
    </recommendedName>
</protein>
<gene>
    <name evidence="2" type="ORF">BEMITA_LOCUS6498</name>
</gene>
<dbReference type="Pfam" id="PF21738">
    <property type="entry name" value="DJR-like_dom"/>
    <property type="match status" value="1"/>
</dbReference>
<feature type="domain" description="Double jelly roll-like" evidence="1">
    <location>
        <begin position="86"/>
        <end position="385"/>
    </location>
</feature>